<dbReference type="GO" id="GO:0005737">
    <property type="term" value="C:cytoplasm"/>
    <property type="evidence" value="ECO:0007669"/>
    <property type="project" value="UniProtKB-SubCell"/>
</dbReference>
<dbReference type="SUPFAM" id="SSF82697">
    <property type="entry name" value="PurS-like"/>
    <property type="match status" value="1"/>
</dbReference>
<protein>
    <recommendedName>
        <fullName evidence="1">Phosphoribosylformylglycinamidine synthase subunit PurS</fullName>
        <shortName evidence="1">FGAM synthase</shortName>
        <ecNumber evidence="1">6.3.5.3</ecNumber>
    </recommendedName>
    <alternativeName>
        <fullName evidence="1">Formylglycinamide ribonucleotide amidotransferase subunit III</fullName>
        <shortName evidence="1">FGAR amidotransferase III</shortName>
        <shortName evidence="1">FGAR-AT III</shortName>
    </alternativeName>
    <alternativeName>
        <fullName evidence="1">Phosphoribosylformylglycinamidine synthase subunit III</fullName>
    </alternativeName>
</protein>
<dbReference type="Pfam" id="PF02700">
    <property type="entry name" value="PurS"/>
    <property type="match status" value="1"/>
</dbReference>
<dbReference type="GO" id="GO:0005524">
    <property type="term" value="F:ATP binding"/>
    <property type="evidence" value="ECO:0007669"/>
    <property type="project" value="UniProtKB-UniRule"/>
</dbReference>
<evidence type="ECO:0000313" key="2">
    <source>
        <dbReference type="EMBL" id="AQP53270.1"/>
    </source>
</evidence>
<keyword evidence="1" id="KW-0067">ATP-binding</keyword>
<dbReference type="EMBL" id="CP019609">
    <property type="protein sequence ID" value="AQP53270.1"/>
    <property type="molecule type" value="Genomic_DNA"/>
</dbReference>
<dbReference type="InterPro" id="IPR036604">
    <property type="entry name" value="PurS-like_sf"/>
</dbReference>
<reference evidence="2 3" key="1">
    <citation type="journal article" date="2010" name="Int. J. Syst. Evol. Microbiol.">
        <title>Vagococcus penaei sp. nov., isolated from spoilage microbiota of cooked shrimp (Penaeus vannamei).</title>
        <authorList>
            <person name="Jaffres E."/>
            <person name="Prevost H."/>
            <person name="Rossero A."/>
            <person name="Joffraud J.J."/>
            <person name="Dousset X."/>
        </authorList>
    </citation>
    <scope>NUCLEOTIDE SEQUENCE [LARGE SCALE GENOMIC DNA]</scope>
    <source>
        <strain evidence="2 3">CD276</strain>
    </source>
</reference>
<dbReference type="KEGG" id="vpi:BW732_02815"/>
<comment type="similarity">
    <text evidence="1">Belongs to the PurS family.</text>
</comment>
<dbReference type="PANTHER" id="PTHR34696">
    <property type="entry name" value="PHOSPHORIBOSYLFORMYLGLYCINAMIDINE SYNTHASE SUBUNIT PURS"/>
    <property type="match status" value="1"/>
</dbReference>
<comment type="function">
    <text evidence="1">Part of the phosphoribosylformylglycinamidine synthase complex involved in the purines biosynthetic pathway. Catalyzes the ATP-dependent conversion of formylglycinamide ribonucleotide (FGAR) and glutamine to yield formylglycinamidine ribonucleotide (FGAM) and glutamate. The FGAM synthase complex is composed of three subunits. PurQ produces an ammonia molecule by converting glutamine to glutamate. PurL transfers the ammonia molecule to FGAR to form FGAM in an ATP-dependent manner. PurS interacts with PurQ and PurL and is thought to assist in the transfer of the ammonia molecule from PurQ to PurL.</text>
</comment>
<comment type="catalytic activity">
    <reaction evidence="1">
        <text>N(2)-formyl-N(1)-(5-phospho-beta-D-ribosyl)glycinamide + L-glutamine + ATP + H2O = 2-formamido-N(1)-(5-O-phospho-beta-D-ribosyl)acetamidine + L-glutamate + ADP + phosphate + H(+)</text>
        <dbReference type="Rhea" id="RHEA:17129"/>
        <dbReference type="ChEBI" id="CHEBI:15377"/>
        <dbReference type="ChEBI" id="CHEBI:15378"/>
        <dbReference type="ChEBI" id="CHEBI:29985"/>
        <dbReference type="ChEBI" id="CHEBI:30616"/>
        <dbReference type="ChEBI" id="CHEBI:43474"/>
        <dbReference type="ChEBI" id="CHEBI:58359"/>
        <dbReference type="ChEBI" id="CHEBI:147286"/>
        <dbReference type="ChEBI" id="CHEBI:147287"/>
        <dbReference type="ChEBI" id="CHEBI:456216"/>
        <dbReference type="EC" id="6.3.5.3"/>
    </reaction>
</comment>
<sequence length="83" mass="9506">MYHVNVYVSYKESILDPQVEVITKAMNRLGFGQIEKLKLGKQFDFELAGTSIEEVEIAANQLCDQLLANINMESYRIHITEVN</sequence>
<dbReference type="RefSeq" id="WP_077275364.1">
    <property type="nucleotide sequence ID" value="NZ_CP019609.1"/>
</dbReference>
<keyword evidence="1" id="KW-0547">Nucleotide-binding</keyword>
<dbReference type="PANTHER" id="PTHR34696:SF1">
    <property type="entry name" value="PHOSPHORIBOSYLFORMYLGLYCINAMIDINE SYNTHASE SUBUNIT PURS"/>
    <property type="match status" value="1"/>
</dbReference>
<comment type="subcellular location">
    <subcellularLocation>
        <location evidence="1">Cytoplasm</location>
    </subcellularLocation>
</comment>
<keyword evidence="1" id="KW-0963">Cytoplasm</keyword>
<dbReference type="GO" id="GO:0006189">
    <property type="term" value="P:'de novo' IMP biosynthetic process"/>
    <property type="evidence" value="ECO:0007669"/>
    <property type="project" value="UniProtKB-UniRule"/>
</dbReference>
<evidence type="ECO:0000313" key="3">
    <source>
        <dbReference type="Proteomes" id="UP000188246"/>
    </source>
</evidence>
<dbReference type="GO" id="GO:0004642">
    <property type="term" value="F:phosphoribosylformylglycinamidine synthase activity"/>
    <property type="evidence" value="ECO:0007669"/>
    <property type="project" value="UniProtKB-UniRule"/>
</dbReference>
<keyword evidence="1" id="KW-0658">Purine biosynthesis</keyword>
<dbReference type="NCBIfam" id="NF004630">
    <property type="entry name" value="PRK05974.1"/>
    <property type="match status" value="1"/>
</dbReference>
<keyword evidence="1" id="KW-0436">Ligase</keyword>
<dbReference type="Proteomes" id="UP000188246">
    <property type="component" value="Chromosome"/>
</dbReference>
<keyword evidence="3" id="KW-1185">Reference proteome</keyword>
<dbReference type="HAMAP" id="MF_01926">
    <property type="entry name" value="PurS"/>
    <property type="match status" value="1"/>
</dbReference>
<gene>
    <name evidence="1" type="primary">purS</name>
    <name evidence="2" type="ORF">BW732_02815</name>
</gene>
<comment type="subunit">
    <text evidence="1">Part of the FGAM synthase complex composed of 1 PurL, 1 PurQ and 2 PurS subunits.</text>
</comment>
<comment type="pathway">
    <text evidence="1">Purine metabolism; IMP biosynthesis via de novo pathway; 5-amino-1-(5-phospho-D-ribosyl)imidazole from N(2)-formyl-N(1)-(5-phospho-D-ribosyl)glycinamide: step 1/2.</text>
</comment>
<organism evidence="2 3">
    <name type="scientific">Vagococcus penaei</name>
    <dbReference type="NCBI Taxonomy" id="633807"/>
    <lineage>
        <taxon>Bacteria</taxon>
        <taxon>Bacillati</taxon>
        <taxon>Bacillota</taxon>
        <taxon>Bacilli</taxon>
        <taxon>Lactobacillales</taxon>
        <taxon>Enterococcaceae</taxon>
        <taxon>Vagococcus</taxon>
    </lineage>
</organism>
<accession>A0A1Q2D4D6</accession>
<dbReference type="AlphaFoldDB" id="A0A1Q2D4D6"/>
<proteinExistence type="inferred from homology"/>
<dbReference type="NCBIfam" id="TIGR00302">
    <property type="entry name" value="phosphoribosylformylglycinamidine synthase subunit PurS"/>
    <property type="match status" value="1"/>
</dbReference>
<dbReference type="STRING" id="633807.BW732_02815"/>
<name>A0A1Q2D4D6_9ENTE</name>
<dbReference type="OrthoDB" id="9799101at2"/>
<evidence type="ECO:0000256" key="1">
    <source>
        <dbReference type="HAMAP-Rule" id="MF_01926"/>
    </source>
</evidence>
<dbReference type="EC" id="6.3.5.3" evidence="1"/>
<dbReference type="Gene3D" id="3.30.1280.10">
    <property type="entry name" value="Phosphoribosylformylglycinamidine synthase subunit PurS"/>
    <property type="match status" value="1"/>
</dbReference>
<dbReference type="UniPathway" id="UPA00074">
    <property type="reaction ID" value="UER00128"/>
</dbReference>
<dbReference type="InterPro" id="IPR003850">
    <property type="entry name" value="PurS"/>
</dbReference>